<protein>
    <submittedName>
        <fullName evidence="1">Uncharacterized protein</fullName>
    </submittedName>
</protein>
<name>A0A0X3PLG6_SCHSO</name>
<accession>A0A0X3PLG6</accession>
<dbReference type="EMBL" id="GEEE01007468">
    <property type="protein sequence ID" value="JAP55757.1"/>
    <property type="molecule type" value="Transcribed_RNA"/>
</dbReference>
<reference evidence="1" key="1">
    <citation type="submission" date="2016-01" db="EMBL/GenBank/DDBJ databases">
        <title>Reference transcriptome for the parasite Schistocephalus solidus: insights into the molecular evolution of parasitism.</title>
        <authorList>
            <person name="Hebert F.O."/>
            <person name="Grambauer S."/>
            <person name="Barber I."/>
            <person name="Landry C.R."/>
            <person name="Aubin-Horth N."/>
        </authorList>
    </citation>
    <scope>NUCLEOTIDE SEQUENCE</scope>
</reference>
<evidence type="ECO:0000313" key="1">
    <source>
        <dbReference type="EMBL" id="JAP52765.1"/>
    </source>
</evidence>
<gene>
    <name evidence="1" type="ORF">TR127406</name>
</gene>
<dbReference type="EMBL" id="GEEE01010460">
    <property type="protein sequence ID" value="JAP52765.1"/>
    <property type="molecule type" value="Transcribed_RNA"/>
</dbReference>
<proteinExistence type="predicted"/>
<sequence length="119" mass="13335">MERVRSFLAIGAGEVTLRLPLQNVLMDLTQSVLVIHVRPHRDHEERLAIESTYQSHDITLGGETILVLAVVNHQLIKVIDTVVVQIDALTLIGENFLHGVRFSLGQIRRHAVAVREGLF</sequence>
<organism evidence="1">
    <name type="scientific">Schistocephalus solidus</name>
    <name type="common">Tapeworm</name>
    <dbReference type="NCBI Taxonomy" id="70667"/>
    <lineage>
        <taxon>Eukaryota</taxon>
        <taxon>Metazoa</taxon>
        <taxon>Spiralia</taxon>
        <taxon>Lophotrochozoa</taxon>
        <taxon>Platyhelminthes</taxon>
        <taxon>Cestoda</taxon>
        <taxon>Eucestoda</taxon>
        <taxon>Diphyllobothriidea</taxon>
        <taxon>Diphyllobothriidae</taxon>
        <taxon>Schistocephalus</taxon>
    </lineage>
</organism>
<dbReference type="AlphaFoldDB" id="A0A0X3PLG6"/>